<sequence length="351" mass="39236">MKARVRRRRARRVAIYETPVSMRSRFAWVTIVLMVLVIVAACIRVHPMHYRVEYAMTETGENPYMGTLDAEDGYLVSAELTWAELEVAPDTYEWPDDLYALEDGKRYVFVLDADAHPAHVDAEAASQDDPAGYIDEQLRRFVQALMEYMDQRGDCAYLQTDAQLEGMDARWGDVYLLCLDTADGLYRAPDGVESSWLDTPVAGSGKHIFGNHLTYVLDGGDGEALAGRVGYALGVRYAEWHSFTRRGNRLFVNLELDNAGVTRLYQPLELMLMLRRGDSVCACEAQAVDLTELGGEPVDLGGYIDIPYDMEPGMYQLCVAVCESGTLEPVMNLTMPGGEDGYYALGYVQVR</sequence>
<evidence type="ECO:0000259" key="2">
    <source>
        <dbReference type="Pfam" id="PF16116"/>
    </source>
</evidence>
<name>A0A9D1LTF4_9FIRM</name>
<reference evidence="3" key="1">
    <citation type="submission" date="2020-10" db="EMBL/GenBank/DDBJ databases">
        <authorList>
            <person name="Gilroy R."/>
        </authorList>
    </citation>
    <scope>NUCLEOTIDE SEQUENCE</scope>
    <source>
        <strain evidence="3">ChiSxjej2B14-8506</strain>
    </source>
</reference>
<protein>
    <recommendedName>
        <fullName evidence="2">DUF4832 domain-containing protein</fullName>
    </recommendedName>
</protein>
<evidence type="ECO:0000256" key="1">
    <source>
        <dbReference type="SAM" id="Phobius"/>
    </source>
</evidence>
<evidence type="ECO:0000313" key="3">
    <source>
        <dbReference type="EMBL" id="HIU47567.1"/>
    </source>
</evidence>
<reference evidence="3" key="2">
    <citation type="journal article" date="2021" name="PeerJ">
        <title>Extensive microbial diversity within the chicken gut microbiome revealed by metagenomics and culture.</title>
        <authorList>
            <person name="Gilroy R."/>
            <person name="Ravi A."/>
            <person name="Getino M."/>
            <person name="Pursley I."/>
            <person name="Horton D.L."/>
            <person name="Alikhan N.F."/>
            <person name="Baker D."/>
            <person name="Gharbi K."/>
            <person name="Hall N."/>
            <person name="Watson M."/>
            <person name="Adriaenssens E.M."/>
            <person name="Foster-Nyarko E."/>
            <person name="Jarju S."/>
            <person name="Secka A."/>
            <person name="Antonio M."/>
            <person name="Oren A."/>
            <person name="Chaudhuri R.R."/>
            <person name="La Ragione R."/>
            <person name="Hildebrand F."/>
            <person name="Pallen M.J."/>
        </authorList>
    </citation>
    <scope>NUCLEOTIDE SEQUENCE</scope>
    <source>
        <strain evidence="3">ChiSxjej2B14-8506</strain>
    </source>
</reference>
<dbReference type="AlphaFoldDB" id="A0A9D1LTF4"/>
<gene>
    <name evidence="3" type="ORF">IAC59_09990</name>
</gene>
<dbReference type="Pfam" id="PF16116">
    <property type="entry name" value="DUF4832"/>
    <property type="match status" value="1"/>
</dbReference>
<feature type="domain" description="DUF4832" evidence="2">
    <location>
        <begin position="224"/>
        <end position="322"/>
    </location>
</feature>
<organism evidence="3 4">
    <name type="scientific">Candidatus Fimadaptatus faecigallinarum</name>
    <dbReference type="NCBI Taxonomy" id="2840814"/>
    <lineage>
        <taxon>Bacteria</taxon>
        <taxon>Bacillati</taxon>
        <taxon>Bacillota</taxon>
        <taxon>Clostridia</taxon>
        <taxon>Eubacteriales</taxon>
        <taxon>Candidatus Fimadaptatus</taxon>
    </lineage>
</organism>
<accession>A0A9D1LTF4</accession>
<feature type="transmembrane region" description="Helical" evidence="1">
    <location>
        <begin position="26"/>
        <end position="46"/>
    </location>
</feature>
<dbReference type="EMBL" id="DVNK01000059">
    <property type="protein sequence ID" value="HIU47567.1"/>
    <property type="molecule type" value="Genomic_DNA"/>
</dbReference>
<proteinExistence type="predicted"/>
<keyword evidence="1" id="KW-0812">Transmembrane</keyword>
<keyword evidence="1" id="KW-0472">Membrane</keyword>
<dbReference type="Proteomes" id="UP000824123">
    <property type="component" value="Unassembled WGS sequence"/>
</dbReference>
<dbReference type="InterPro" id="IPR032267">
    <property type="entry name" value="DUF4832"/>
</dbReference>
<comment type="caution">
    <text evidence="3">The sequence shown here is derived from an EMBL/GenBank/DDBJ whole genome shotgun (WGS) entry which is preliminary data.</text>
</comment>
<evidence type="ECO:0000313" key="4">
    <source>
        <dbReference type="Proteomes" id="UP000824123"/>
    </source>
</evidence>
<keyword evidence="1" id="KW-1133">Transmembrane helix</keyword>